<dbReference type="Gene3D" id="3.40.30.10">
    <property type="entry name" value="Glutaredoxin"/>
    <property type="match status" value="1"/>
</dbReference>
<comment type="similarity">
    <text evidence="1">Belongs to the thioredoxin family. DsbA subfamily.</text>
</comment>
<evidence type="ECO:0000256" key="5">
    <source>
        <dbReference type="ARBA" id="ARBA00023284"/>
    </source>
</evidence>
<keyword evidence="4" id="KW-1015">Disulfide bond</keyword>
<evidence type="ECO:0000259" key="7">
    <source>
        <dbReference type="PROSITE" id="PS51352"/>
    </source>
</evidence>
<comment type="caution">
    <text evidence="8">The sequence shown here is derived from an EMBL/GenBank/DDBJ whole genome shotgun (WGS) entry which is preliminary data.</text>
</comment>
<protein>
    <submittedName>
        <fullName evidence="8">Thioredoxin domain-containing protein</fullName>
    </submittedName>
</protein>
<evidence type="ECO:0000256" key="6">
    <source>
        <dbReference type="SAM" id="Phobius"/>
    </source>
</evidence>
<name>A0A934QC98_9MICO</name>
<evidence type="ECO:0000313" key="9">
    <source>
        <dbReference type="Proteomes" id="UP000618733"/>
    </source>
</evidence>
<evidence type="ECO:0000256" key="2">
    <source>
        <dbReference type="ARBA" id="ARBA00022729"/>
    </source>
</evidence>
<dbReference type="PANTHER" id="PTHR13887:SF14">
    <property type="entry name" value="DISULFIDE BOND FORMATION PROTEIN D"/>
    <property type="match status" value="1"/>
</dbReference>
<feature type="transmembrane region" description="Helical" evidence="6">
    <location>
        <begin position="20"/>
        <end position="41"/>
    </location>
</feature>
<evidence type="ECO:0000256" key="1">
    <source>
        <dbReference type="ARBA" id="ARBA00005791"/>
    </source>
</evidence>
<feature type="domain" description="Thioredoxin" evidence="7">
    <location>
        <begin position="41"/>
        <end position="229"/>
    </location>
</feature>
<gene>
    <name evidence="8" type="ORF">JD292_00925</name>
</gene>
<dbReference type="EMBL" id="JAEHOI010000001">
    <property type="protein sequence ID" value="MBK0420642.1"/>
    <property type="molecule type" value="Genomic_DNA"/>
</dbReference>
<evidence type="ECO:0000313" key="8">
    <source>
        <dbReference type="EMBL" id="MBK0420642.1"/>
    </source>
</evidence>
<dbReference type="Proteomes" id="UP000618733">
    <property type="component" value="Unassembled WGS sequence"/>
</dbReference>
<dbReference type="RefSeq" id="WP_200130854.1">
    <property type="nucleotide sequence ID" value="NZ_JAEHOI010000001.1"/>
</dbReference>
<keyword evidence="6" id="KW-0812">Transmembrane</keyword>
<keyword evidence="3" id="KW-0560">Oxidoreductase</keyword>
<dbReference type="Pfam" id="PF13462">
    <property type="entry name" value="Thioredoxin_4"/>
    <property type="match status" value="1"/>
</dbReference>
<dbReference type="InterPro" id="IPR012336">
    <property type="entry name" value="Thioredoxin-like_fold"/>
</dbReference>
<keyword evidence="2" id="KW-0732">Signal</keyword>
<evidence type="ECO:0000256" key="3">
    <source>
        <dbReference type="ARBA" id="ARBA00023002"/>
    </source>
</evidence>
<dbReference type="InterPro" id="IPR036249">
    <property type="entry name" value="Thioredoxin-like_sf"/>
</dbReference>
<dbReference type="GO" id="GO:0016491">
    <property type="term" value="F:oxidoreductase activity"/>
    <property type="evidence" value="ECO:0007669"/>
    <property type="project" value="UniProtKB-KW"/>
</dbReference>
<dbReference type="PROSITE" id="PS51352">
    <property type="entry name" value="THIOREDOXIN_2"/>
    <property type="match status" value="1"/>
</dbReference>
<organism evidence="8 9">
    <name type="scientific">Leucobacter edaphi</name>
    <dbReference type="NCBI Taxonomy" id="2796472"/>
    <lineage>
        <taxon>Bacteria</taxon>
        <taxon>Bacillati</taxon>
        <taxon>Actinomycetota</taxon>
        <taxon>Actinomycetes</taxon>
        <taxon>Micrococcales</taxon>
        <taxon>Microbacteriaceae</taxon>
        <taxon>Leucobacter</taxon>
    </lineage>
</organism>
<sequence length="232" mass="24798">MNTPAPQTWWSAQSASTKTMIIVVPTLLLLVGVLILVTILSRPGAPAVPERLGAADTVAENSHYIDEAGSDAPTLVEFLDIECEACGALAPYIDEVRKAYSGEINVVVRYFPLDGHANSMTAALAVEAAAQQGKFEEMLAKMLATQSEWGEQQASEAERFRGYAEAMKLDLAAYDAAVADPKTLARIEQDRAAGNALGVTGTPTFFLDGEKLELTGPDDLPDALDRALSRTK</sequence>
<dbReference type="PANTHER" id="PTHR13887">
    <property type="entry name" value="GLUTATHIONE S-TRANSFERASE KAPPA"/>
    <property type="match status" value="1"/>
</dbReference>
<accession>A0A934QC98</accession>
<evidence type="ECO:0000256" key="4">
    <source>
        <dbReference type="ARBA" id="ARBA00023157"/>
    </source>
</evidence>
<proteinExistence type="inferred from homology"/>
<reference evidence="8" key="1">
    <citation type="submission" date="2020-12" db="EMBL/GenBank/DDBJ databases">
        <title>Leucobacter sp. CAS2, isolated from Chromium sludge.</title>
        <authorList>
            <person name="Xu Z."/>
        </authorList>
    </citation>
    <scope>NUCLEOTIDE SEQUENCE</scope>
    <source>
        <strain evidence="8">CSA2</strain>
    </source>
</reference>
<dbReference type="SUPFAM" id="SSF52833">
    <property type="entry name" value="Thioredoxin-like"/>
    <property type="match status" value="1"/>
</dbReference>
<dbReference type="InterPro" id="IPR013766">
    <property type="entry name" value="Thioredoxin_domain"/>
</dbReference>
<keyword evidence="6" id="KW-0472">Membrane</keyword>
<keyword evidence="9" id="KW-1185">Reference proteome</keyword>
<keyword evidence="5" id="KW-0676">Redox-active center</keyword>
<dbReference type="AlphaFoldDB" id="A0A934QC98"/>
<keyword evidence="6" id="KW-1133">Transmembrane helix</keyword>